<organism evidence="3 4">
    <name type="scientific">Paenibacillus elgii</name>
    <dbReference type="NCBI Taxonomy" id="189691"/>
    <lineage>
        <taxon>Bacteria</taxon>
        <taxon>Bacillati</taxon>
        <taxon>Bacillota</taxon>
        <taxon>Bacilli</taxon>
        <taxon>Bacillales</taxon>
        <taxon>Paenibacillaceae</taxon>
        <taxon>Paenibacillus</taxon>
    </lineage>
</organism>
<dbReference type="InterPro" id="IPR050249">
    <property type="entry name" value="Pseudomonas-type_ThrB"/>
</dbReference>
<dbReference type="OrthoDB" id="4030632at2"/>
<evidence type="ECO:0000313" key="3">
    <source>
        <dbReference type="EMBL" id="KZE73375.1"/>
    </source>
</evidence>
<keyword evidence="4" id="KW-1185">Reference proteome</keyword>
<evidence type="ECO:0000256" key="1">
    <source>
        <dbReference type="ARBA" id="ARBA00038240"/>
    </source>
</evidence>
<dbReference type="GO" id="GO:0019202">
    <property type="term" value="F:amino acid kinase activity"/>
    <property type="evidence" value="ECO:0007669"/>
    <property type="project" value="TreeGrafter"/>
</dbReference>
<dbReference type="Proteomes" id="UP000076563">
    <property type="component" value="Unassembled WGS sequence"/>
</dbReference>
<reference evidence="4" key="1">
    <citation type="submission" date="2016-01" db="EMBL/GenBank/DDBJ databases">
        <title>Draft genome of Chromobacterium sp. F49.</title>
        <authorList>
            <person name="Hong K.W."/>
        </authorList>
    </citation>
    <scope>NUCLEOTIDE SEQUENCE [LARGE SCALE GENOMIC DNA]</scope>
    <source>
        <strain evidence="4">M63</strain>
    </source>
</reference>
<dbReference type="PANTHER" id="PTHR21064:SF6">
    <property type="entry name" value="AMINOGLYCOSIDE PHOSPHOTRANSFERASE DOMAIN-CONTAINING PROTEIN"/>
    <property type="match status" value="1"/>
</dbReference>
<dbReference type="InterPro" id="IPR011009">
    <property type="entry name" value="Kinase-like_dom_sf"/>
</dbReference>
<dbReference type="Gene3D" id="3.90.1200.10">
    <property type="match status" value="1"/>
</dbReference>
<name>A0A161S3G2_9BACL</name>
<dbReference type="PANTHER" id="PTHR21064">
    <property type="entry name" value="AMINOGLYCOSIDE PHOSPHOTRANSFERASE DOMAIN-CONTAINING PROTEIN-RELATED"/>
    <property type="match status" value="1"/>
</dbReference>
<comment type="caution">
    <text evidence="3">The sequence shown here is derived from an EMBL/GenBank/DDBJ whole genome shotgun (WGS) entry which is preliminary data.</text>
</comment>
<protein>
    <recommendedName>
        <fullName evidence="2">Aminoglycoside phosphotransferase domain-containing protein</fullName>
    </recommendedName>
</protein>
<sequence>MPAAEEAYGLIHYDFQTDNVFWQEKTGQPSVIDFDDSMYHWFAMDIAAALTDQLEDESPESEAQLQAFVRGYRYVRPLDEAMVQAFPRFRRFAELYSFARPLASLENSELKEAPEWLDGLKTELQQYCDEMRQSFAKPW</sequence>
<dbReference type="RefSeq" id="WP_063186976.1">
    <property type="nucleotide sequence ID" value="NZ_LQRA01000093.1"/>
</dbReference>
<dbReference type="EMBL" id="LQRA01000093">
    <property type="protein sequence ID" value="KZE73375.1"/>
    <property type="molecule type" value="Genomic_DNA"/>
</dbReference>
<proteinExistence type="inferred from homology"/>
<dbReference type="STRING" id="1007103.GCA_000213315_05455"/>
<dbReference type="InterPro" id="IPR002575">
    <property type="entry name" value="Aminoglycoside_PTrfase"/>
</dbReference>
<gene>
    <name evidence="3" type="ORF">AV654_32370</name>
</gene>
<dbReference type="AlphaFoldDB" id="A0A161S3G2"/>
<evidence type="ECO:0000259" key="2">
    <source>
        <dbReference type="Pfam" id="PF01636"/>
    </source>
</evidence>
<comment type="similarity">
    <text evidence="1">Belongs to the pseudomonas-type ThrB family.</text>
</comment>
<dbReference type="SUPFAM" id="SSF56112">
    <property type="entry name" value="Protein kinase-like (PK-like)"/>
    <property type="match status" value="1"/>
</dbReference>
<evidence type="ECO:0000313" key="4">
    <source>
        <dbReference type="Proteomes" id="UP000076563"/>
    </source>
</evidence>
<feature type="domain" description="Aminoglycoside phosphotransferase" evidence="2">
    <location>
        <begin position="3"/>
        <end position="74"/>
    </location>
</feature>
<dbReference type="Pfam" id="PF01636">
    <property type="entry name" value="APH"/>
    <property type="match status" value="1"/>
</dbReference>
<accession>A0A161S3G2</accession>